<reference evidence="8" key="1">
    <citation type="submission" date="2022-07" db="EMBL/GenBank/DDBJ databases">
        <title>Draft genome sequence of Zalerion maritima ATCC 34329, a (micro)plastics degrading marine fungus.</title>
        <authorList>
            <person name="Paco A."/>
            <person name="Goncalves M.F.M."/>
            <person name="Rocha-Santos T.A.P."/>
            <person name="Alves A."/>
        </authorList>
    </citation>
    <scope>NUCLEOTIDE SEQUENCE</scope>
    <source>
        <strain evidence="8">ATCC 34329</strain>
    </source>
</reference>
<gene>
    <name evidence="8" type="ORF">MKZ38_000753</name>
</gene>
<dbReference type="GO" id="GO:0003676">
    <property type="term" value="F:nucleic acid binding"/>
    <property type="evidence" value="ECO:0007669"/>
    <property type="project" value="InterPro"/>
</dbReference>
<evidence type="ECO:0000256" key="4">
    <source>
        <dbReference type="PROSITE-ProRule" id="PRU00042"/>
    </source>
</evidence>
<dbReference type="InterPro" id="IPR001623">
    <property type="entry name" value="DnaJ_domain"/>
</dbReference>
<dbReference type="PANTHER" id="PTHR44029">
    <property type="entry name" value="DNAJ HOMOLOG SUBFAMILY C MEMBER 21"/>
    <property type="match status" value="1"/>
</dbReference>
<dbReference type="Pfam" id="PF21884">
    <property type="entry name" value="ZUO1-like_ZHD"/>
    <property type="match status" value="1"/>
</dbReference>
<feature type="region of interest" description="Disordered" evidence="5">
    <location>
        <begin position="573"/>
        <end position="594"/>
    </location>
</feature>
<evidence type="ECO:0000256" key="3">
    <source>
        <dbReference type="ARBA" id="ARBA00022833"/>
    </source>
</evidence>
<dbReference type="GO" id="GO:0008270">
    <property type="term" value="F:zinc ion binding"/>
    <property type="evidence" value="ECO:0007669"/>
    <property type="project" value="UniProtKB-KW"/>
</dbReference>
<dbReference type="SMART" id="SM00355">
    <property type="entry name" value="ZnF_C2H2"/>
    <property type="match status" value="2"/>
</dbReference>
<feature type="compositionally biased region" description="Basic and acidic residues" evidence="5">
    <location>
        <begin position="476"/>
        <end position="485"/>
    </location>
</feature>
<keyword evidence="2 4" id="KW-0863">Zinc-finger</keyword>
<dbReference type="Pfam" id="PF12171">
    <property type="entry name" value="zf-C2H2_jaz"/>
    <property type="match status" value="1"/>
</dbReference>
<keyword evidence="1" id="KW-0479">Metal-binding</keyword>
<dbReference type="InterPro" id="IPR054076">
    <property type="entry name" value="ZUO1-like_ZHD"/>
</dbReference>
<dbReference type="InterPro" id="IPR036869">
    <property type="entry name" value="J_dom_sf"/>
</dbReference>
<evidence type="ECO:0000256" key="2">
    <source>
        <dbReference type="ARBA" id="ARBA00022771"/>
    </source>
</evidence>
<dbReference type="SMART" id="SM00451">
    <property type="entry name" value="ZnF_U1"/>
    <property type="match status" value="1"/>
</dbReference>
<dbReference type="PROSITE" id="PS50076">
    <property type="entry name" value="DNAJ_2"/>
    <property type="match status" value="1"/>
</dbReference>
<dbReference type="PROSITE" id="PS00636">
    <property type="entry name" value="DNAJ_1"/>
    <property type="match status" value="1"/>
</dbReference>
<dbReference type="SUPFAM" id="SSF46565">
    <property type="entry name" value="Chaperone J-domain"/>
    <property type="match status" value="1"/>
</dbReference>
<dbReference type="Proteomes" id="UP001201980">
    <property type="component" value="Unassembled WGS sequence"/>
</dbReference>
<dbReference type="InterPro" id="IPR051964">
    <property type="entry name" value="Chaperone_stress_response"/>
</dbReference>
<evidence type="ECO:0000313" key="8">
    <source>
        <dbReference type="EMBL" id="KAJ2902287.1"/>
    </source>
</evidence>
<name>A0AAD5WTI9_9PEZI</name>
<keyword evidence="3" id="KW-0862">Zinc</keyword>
<dbReference type="InterPro" id="IPR013087">
    <property type="entry name" value="Znf_C2H2_type"/>
</dbReference>
<dbReference type="PROSITE" id="PS00028">
    <property type="entry name" value="ZINC_FINGER_C2H2_1"/>
    <property type="match status" value="2"/>
</dbReference>
<dbReference type="SUPFAM" id="SSF57667">
    <property type="entry name" value="beta-beta-alpha zinc fingers"/>
    <property type="match status" value="1"/>
</dbReference>
<dbReference type="GO" id="GO:0005737">
    <property type="term" value="C:cytoplasm"/>
    <property type="evidence" value="ECO:0007669"/>
    <property type="project" value="TreeGrafter"/>
</dbReference>
<dbReference type="Pfam" id="PF00226">
    <property type="entry name" value="DnaJ"/>
    <property type="match status" value="1"/>
</dbReference>
<accession>A0AAD5WTI9</accession>
<feature type="compositionally biased region" description="Polar residues" evidence="5">
    <location>
        <begin position="515"/>
        <end position="524"/>
    </location>
</feature>
<dbReference type="AlphaFoldDB" id="A0AAD5WTI9"/>
<organism evidence="8 9">
    <name type="scientific">Zalerion maritima</name>
    <dbReference type="NCBI Taxonomy" id="339359"/>
    <lineage>
        <taxon>Eukaryota</taxon>
        <taxon>Fungi</taxon>
        <taxon>Dikarya</taxon>
        <taxon>Ascomycota</taxon>
        <taxon>Pezizomycotina</taxon>
        <taxon>Sordariomycetes</taxon>
        <taxon>Lulworthiomycetidae</taxon>
        <taxon>Lulworthiales</taxon>
        <taxon>Lulworthiaceae</taxon>
        <taxon>Zalerion</taxon>
    </lineage>
</organism>
<protein>
    <submittedName>
        <fullName evidence="8">Uncharacterized protein</fullName>
    </submittedName>
</protein>
<dbReference type="CDD" id="cd06257">
    <property type="entry name" value="DnaJ"/>
    <property type="match status" value="1"/>
</dbReference>
<keyword evidence="9" id="KW-1185">Reference proteome</keyword>
<feature type="compositionally biased region" description="Basic and acidic residues" evidence="5">
    <location>
        <begin position="573"/>
        <end position="583"/>
    </location>
</feature>
<evidence type="ECO:0000313" key="9">
    <source>
        <dbReference type="Proteomes" id="UP001201980"/>
    </source>
</evidence>
<proteinExistence type="predicted"/>
<dbReference type="InterPro" id="IPR036236">
    <property type="entry name" value="Znf_C2H2_sf"/>
</dbReference>
<comment type="caution">
    <text evidence="8">The sequence shown here is derived from an EMBL/GenBank/DDBJ whole genome shotgun (WGS) entry which is preliminary data.</text>
</comment>
<feature type="region of interest" description="Disordered" evidence="5">
    <location>
        <begin position="306"/>
        <end position="331"/>
    </location>
</feature>
<dbReference type="PROSITE" id="PS50157">
    <property type="entry name" value="ZINC_FINGER_C2H2_2"/>
    <property type="match status" value="1"/>
</dbReference>
<evidence type="ECO:0000259" key="7">
    <source>
        <dbReference type="PROSITE" id="PS50157"/>
    </source>
</evidence>
<dbReference type="SMART" id="SM00271">
    <property type="entry name" value="DnaJ"/>
    <property type="match status" value="1"/>
</dbReference>
<dbReference type="PANTHER" id="PTHR44029:SF1">
    <property type="entry name" value="DNAJ HOMOLOG SUBFAMILY C MEMBER 21"/>
    <property type="match status" value="1"/>
</dbReference>
<dbReference type="Gene3D" id="3.30.160.60">
    <property type="entry name" value="Classic Zinc Finger"/>
    <property type="match status" value="1"/>
</dbReference>
<dbReference type="EMBL" id="JAKWBI020000117">
    <property type="protein sequence ID" value="KAJ2902287.1"/>
    <property type="molecule type" value="Genomic_DNA"/>
</dbReference>
<feature type="compositionally biased region" description="Basic and acidic residues" evidence="5">
    <location>
        <begin position="377"/>
        <end position="388"/>
    </location>
</feature>
<feature type="compositionally biased region" description="Polar residues" evidence="5">
    <location>
        <begin position="389"/>
        <end position="403"/>
    </location>
</feature>
<dbReference type="InterPro" id="IPR018253">
    <property type="entry name" value="DnaJ_domain_CS"/>
</dbReference>
<feature type="compositionally biased region" description="Basic residues" evidence="5">
    <location>
        <begin position="584"/>
        <end position="594"/>
    </location>
</feature>
<dbReference type="Gene3D" id="1.10.287.110">
    <property type="entry name" value="DnaJ domain"/>
    <property type="match status" value="1"/>
</dbReference>
<feature type="compositionally biased region" description="Basic and acidic residues" evidence="5">
    <location>
        <begin position="319"/>
        <end position="328"/>
    </location>
</feature>
<evidence type="ECO:0000256" key="5">
    <source>
        <dbReference type="SAM" id="MobiDB-lite"/>
    </source>
</evidence>
<sequence length="594" mass="66327">MGQEQSSTGSHGAQPAAAPQKTCYYELLGLSNLATDEEIRRAYKRKALELHPDRNINDVESATRRFAEVQTAYEILSDAHERAWYDSHRDAILRGDDSYDAEASGEPTTQYNVKLTTSDHLFSLIGKFAASTPMTDDPSIGFYGILSETFSHLSREEAAASQAENHEPKDYPPFGTSISPYRDVVRPFYQIWSSFYTRKSFAWKDKYRLSDAPDRRTRRLMEKDNTKFRADAVREFNDAVRSLVQFVKKRDKRYTVGAAAAGPGPKSEETMRKEALAQAARARAANREREEAKAAAYVVPDWVKSSYEDKDNNNGGSSTKDEYEGRFESEEESEVEEVIECVICDKIFKTEKAFESHEKSKKHVKNVQAMRRKMMKENKDLNLDKKEAQQQAKRSSQAPSMVTASEDEDGGDIPAVVSLADLAESQRENENEEEETRGLIFAENKKDAAQAEVEAEGEPSSEASDQGSDYAPPEASEGRLLDGNKKARPSSPSLKPTKDPILADISKGGVEEEFTTSTQDNSGTAVGKKLGKAKLKRQKKAARHAAEEVVLPQNKCGVCNNTFPSRTKLFKHLEESGHAELKTTKAKSKGKKKR</sequence>
<evidence type="ECO:0000259" key="6">
    <source>
        <dbReference type="PROSITE" id="PS50076"/>
    </source>
</evidence>
<evidence type="ECO:0000256" key="1">
    <source>
        <dbReference type="ARBA" id="ARBA00022723"/>
    </source>
</evidence>
<dbReference type="InterPro" id="IPR003604">
    <property type="entry name" value="Matrin/U1-like-C_Znf_C2H2"/>
</dbReference>
<feature type="domain" description="J" evidence="6">
    <location>
        <begin position="23"/>
        <end position="89"/>
    </location>
</feature>
<dbReference type="PRINTS" id="PR00625">
    <property type="entry name" value="JDOMAIN"/>
</dbReference>
<dbReference type="InterPro" id="IPR022755">
    <property type="entry name" value="Znf_C2H2_jaz"/>
</dbReference>
<feature type="domain" description="C2H2-type" evidence="7">
    <location>
        <begin position="554"/>
        <end position="583"/>
    </location>
</feature>
<feature type="region of interest" description="Disordered" evidence="5">
    <location>
        <begin position="377"/>
        <end position="531"/>
    </location>
</feature>